<evidence type="ECO:0000256" key="1">
    <source>
        <dbReference type="SAM" id="SignalP"/>
    </source>
</evidence>
<evidence type="ECO:0008006" key="4">
    <source>
        <dbReference type="Google" id="ProtNLM"/>
    </source>
</evidence>
<dbReference type="Gene3D" id="2.40.160.60">
    <property type="entry name" value="Outer membrane protein transport protein (OMPP1/FadL/TodX)"/>
    <property type="match status" value="1"/>
</dbReference>
<feature type="signal peptide" evidence="1">
    <location>
        <begin position="1"/>
        <end position="19"/>
    </location>
</feature>
<organism evidence="2 3">
    <name type="scientific">Candidatus Cryptobacteroides faecipullorum</name>
    <dbReference type="NCBI Taxonomy" id="2840764"/>
    <lineage>
        <taxon>Bacteria</taxon>
        <taxon>Pseudomonadati</taxon>
        <taxon>Bacteroidota</taxon>
        <taxon>Bacteroidia</taxon>
        <taxon>Bacteroidales</taxon>
        <taxon>Candidatus Cryptobacteroides</taxon>
    </lineage>
</organism>
<reference evidence="2" key="1">
    <citation type="submission" date="2020-10" db="EMBL/GenBank/DDBJ databases">
        <authorList>
            <person name="Gilroy R."/>
        </authorList>
    </citation>
    <scope>NUCLEOTIDE SEQUENCE</scope>
    <source>
        <strain evidence="2">B1-15692</strain>
    </source>
</reference>
<gene>
    <name evidence="2" type="ORF">IAB99_09970</name>
</gene>
<sequence length="548" mass="60534">MKKTAITIGICLIVSSAAAQETMHDALNFSENNYFGTARSVAMGNAFTALGGDLGGISINPAGSAVANYSQATITPSLNISVSSAQGTRWNGEANGFERLMKNSSTRFTLPNIGMTLNFDTHRLSGLRNISVGFIVNGSSYFNDNVIARGSNANTSFMGALAYNTSGWDISDLTMSDPYNNSYAPWASIAGWEAGLISLYGSSNNEYIGTSESYYTDDSGNYIIKQSGPLDQNYGRTQSGSKYDCLINLGLNFSDRLYFGVNLGITSLNYAYRDWISEIAQNPEDFRLQFQNPDGGPDDVTYFSDMNFNYQYGVSGVGIYGKFGFIAKPFAGLRIGGAVQTPTSTMIKQWWSYSAASYYTDSEFNASSESPEGQYKYRLISPFRFNVGLAYTFGNFGLISADYEMCDYSGMRYRETVSNDNSYYDDGVNADIMEYMGVSHMFRAGIEIKPAPVLAIRAGYTLATSPERYYEDNVKKTVKANRSSFAAGLGYSSNGSFFADLAFRATKYANEYIYPYSDYIFGEDYFPSPEIVNRKWAYDIMLTIGFRF</sequence>
<protein>
    <recommendedName>
        <fullName evidence="4">Outer membrane protein transport protein (OMPP1/FadL/TodX)</fullName>
    </recommendedName>
</protein>
<feature type="chain" id="PRO_5039176169" description="Outer membrane protein transport protein (OMPP1/FadL/TodX)" evidence="1">
    <location>
        <begin position="20"/>
        <end position="548"/>
    </location>
</feature>
<dbReference type="Proteomes" id="UP000823660">
    <property type="component" value="Unassembled WGS sequence"/>
</dbReference>
<reference evidence="2" key="2">
    <citation type="journal article" date="2021" name="PeerJ">
        <title>Extensive microbial diversity within the chicken gut microbiome revealed by metagenomics and culture.</title>
        <authorList>
            <person name="Gilroy R."/>
            <person name="Ravi A."/>
            <person name="Getino M."/>
            <person name="Pursley I."/>
            <person name="Horton D.L."/>
            <person name="Alikhan N.F."/>
            <person name="Baker D."/>
            <person name="Gharbi K."/>
            <person name="Hall N."/>
            <person name="Watson M."/>
            <person name="Adriaenssens E.M."/>
            <person name="Foster-Nyarko E."/>
            <person name="Jarju S."/>
            <person name="Secka A."/>
            <person name="Antonio M."/>
            <person name="Oren A."/>
            <person name="Chaudhuri R.R."/>
            <person name="La Ragione R."/>
            <person name="Hildebrand F."/>
            <person name="Pallen M.J."/>
        </authorList>
    </citation>
    <scope>NUCLEOTIDE SEQUENCE</scope>
    <source>
        <strain evidence="2">B1-15692</strain>
    </source>
</reference>
<evidence type="ECO:0000313" key="2">
    <source>
        <dbReference type="EMBL" id="MBO8468062.1"/>
    </source>
</evidence>
<comment type="caution">
    <text evidence="2">The sequence shown here is derived from an EMBL/GenBank/DDBJ whole genome shotgun (WGS) entry which is preliminary data.</text>
</comment>
<dbReference type="EMBL" id="JADIMH010000068">
    <property type="protein sequence ID" value="MBO8468062.1"/>
    <property type="molecule type" value="Genomic_DNA"/>
</dbReference>
<dbReference type="AlphaFoldDB" id="A0A9D9NBX0"/>
<evidence type="ECO:0000313" key="3">
    <source>
        <dbReference type="Proteomes" id="UP000823660"/>
    </source>
</evidence>
<name>A0A9D9NBX0_9BACT</name>
<proteinExistence type="predicted"/>
<keyword evidence="1" id="KW-0732">Signal</keyword>
<accession>A0A9D9NBX0</accession>